<proteinExistence type="predicted"/>
<name>A0A7C0X2M4_9EURY</name>
<dbReference type="PROSITE" id="PS51178">
    <property type="entry name" value="PASTA"/>
    <property type="match status" value="2"/>
</dbReference>
<dbReference type="Proteomes" id="UP000885863">
    <property type="component" value="Unassembled WGS sequence"/>
</dbReference>
<dbReference type="Gene3D" id="3.30.10.20">
    <property type="match status" value="2"/>
</dbReference>
<dbReference type="Pfam" id="PF03793">
    <property type="entry name" value="PASTA"/>
    <property type="match status" value="2"/>
</dbReference>
<dbReference type="AlphaFoldDB" id="A0A7C0X2M4"/>
<keyword evidence="1" id="KW-0175">Coiled coil</keyword>
<dbReference type="EMBL" id="DQZR01000114">
    <property type="protein sequence ID" value="HDM36151.1"/>
    <property type="molecule type" value="Genomic_DNA"/>
</dbReference>
<evidence type="ECO:0000313" key="3">
    <source>
        <dbReference type="EMBL" id="HDM36151.1"/>
    </source>
</evidence>
<reference evidence="3" key="1">
    <citation type="journal article" date="2020" name="mSystems">
        <title>Genome- and Community-Level Interaction Insights into Carbon Utilization and Element Cycling Functions of Hydrothermarchaeota in Hydrothermal Sediment.</title>
        <authorList>
            <person name="Zhou Z."/>
            <person name="Liu Y."/>
            <person name="Xu W."/>
            <person name="Pan J."/>
            <person name="Luo Z.H."/>
            <person name="Li M."/>
        </authorList>
    </citation>
    <scope>NUCLEOTIDE SEQUENCE [LARGE SCALE GENOMIC DNA]</scope>
    <source>
        <strain evidence="3">HyVt-185</strain>
    </source>
</reference>
<accession>A0A7C0X2M4</accession>
<evidence type="ECO:0000256" key="1">
    <source>
        <dbReference type="SAM" id="Coils"/>
    </source>
</evidence>
<feature type="domain" description="PASTA" evidence="2">
    <location>
        <begin position="133"/>
        <end position="203"/>
    </location>
</feature>
<gene>
    <name evidence="3" type="ORF">ENG09_02695</name>
</gene>
<feature type="coiled-coil region" evidence="1">
    <location>
        <begin position="10"/>
        <end position="44"/>
    </location>
</feature>
<sequence>MENDVVEMAEENYRKKYEQLLRDFTAKEAEIGELRSQVKRLQLERPKIPPDRLVSTFVDALEKMQVALSEKRTRVKYLVSDMEVELKANVAFNEDKNEIAYQLPKLDDTLPPENLSTIRFRIKMLPGEEEVSGEEVFGYDEVPNLIGLTLDAAKHQITSRNFTVGEISYRRNDQVEPGTVLSQIPSPFSLAPPESPVDITVSEPAVKLTKVPDLIGVPLDDAEKLLKSVNLEKGRVREERSESPPGTVISQSIEAGKEIEAGSAIDLVVAAKRRRNISRYRRPQIYPRRISRDLKVVK</sequence>
<dbReference type="SMART" id="SM00740">
    <property type="entry name" value="PASTA"/>
    <property type="match status" value="2"/>
</dbReference>
<dbReference type="SUPFAM" id="SSF54184">
    <property type="entry name" value="Penicillin-binding protein 2x (pbp-2x), c-terminal domain"/>
    <property type="match status" value="1"/>
</dbReference>
<organism evidence="3">
    <name type="scientific">Candidatus Syntropharchaeum butanivorans</name>
    <dbReference type="NCBI Taxonomy" id="1839936"/>
    <lineage>
        <taxon>Archaea</taxon>
        <taxon>Methanobacteriati</taxon>
        <taxon>Methanobacteriota</taxon>
        <taxon>Stenosarchaea group</taxon>
        <taxon>Methanomicrobia</taxon>
        <taxon>Methanosarcinales</taxon>
        <taxon>ANME-2 cluster</taxon>
        <taxon>Candidatus Syntropharchaeum</taxon>
    </lineage>
</organism>
<comment type="caution">
    <text evidence="3">The sequence shown here is derived from an EMBL/GenBank/DDBJ whole genome shotgun (WGS) entry which is preliminary data.</text>
</comment>
<dbReference type="InterPro" id="IPR005543">
    <property type="entry name" value="PASTA_dom"/>
</dbReference>
<protein>
    <submittedName>
        <fullName evidence="3">PASTA domain-containing protein</fullName>
    </submittedName>
</protein>
<evidence type="ECO:0000259" key="2">
    <source>
        <dbReference type="PROSITE" id="PS51178"/>
    </source>
</evidence>
<dbReference type="CDD" id="cd06577">
    <property type="entry name" value="PASTA_pknB"/>
    <property type="match status" value="2"/>
</dbReference>
<feature type="domain" description="PASTA" evidence="2">
    <location>
        <begin position="205"/>
        <end position="271"/>
    </location>
</feature>